<feature type="repeat" description="TPR" evidence="1">
    <location>
        <begin position="426"/>
        <end position="459"/>
    </location>
</feature>
<proteinExistence type="predicted"/>
<dbReference type="Pfam" id="PF13432">
    <property type="entry name" value="TPR_16"/>
    <property type="match status" value="1"/>
</dbReference>
<evidence type="ECO:0000313" key="4">
    <source>
        <dbReference type="Proteomes" id="UP001017257"/>
    </source>
</evidence>
<dbReference type="InterPro" id="IPR050697">
    <property type="entry name" value="Adenylyl/Guanylyl_Cyclase_3/4"/>
</dbReference>
<dbReference type="SMART" id="SM00044">
    <property type="entry name" value="CYCc"/>
    <property type="match status" value="1"/>
</dbReference>
<feature type="domain" description="Guanylate cyclase" evidence="2">
    <location>
        <begin position="15"/>
        <end position="130"/>
    </location>
</feature>
<reference evidence="3" key="1">
    <citation type="submission" date="2022-08" db="EMBL/GenBank/DDBJ databases">
        <title>Microvirga terrae sp. nov., isolated from soil.</title>
        <authorList>
            <person name="Kim K.H."/>
            <person name="Seo Y.L."/>
            <person name="Kim J.M."/>
            <person name="Lee J.K."/>
            <person name="Han D.M."/>
            <person name="Jeon C.O."/>
        </authorList>
    </citation>
    <scope>NUCLEOTIDE SEQUENCE</scope>
    <source>
        <strain evidence="3">R24</strain>
        <plasmid evidence="3">pR24_1</plasmid>
    </source>
</reference>
<keyword evidence="3" id="KW-0614">Plasmid</keyword>
<dbReference type="Pfam" id="PF00211">
    <property type="entry name" value="Guanylate_cyc"/>
    <property type="match status" value="1"/>
</dbReference>
<dbReference type="EMBL" id="CP102846">
    <property type="protein sequence ID" value="UVF22252.1"/>
    <property type="molecule type" value="Genomic_DNA"/>
</dbReference>
<dbReference type="Gene3D" id="1.25.40.10">
    <property type="entry name" value="Tetratricopeptide repeat domain"/>
    <property type="match status" value="1"/>
</dbReference>
<dbReference type="CDD" id="cd07302">
    <property type="entry name" value="CHD"/>
    <property type="match status" value="1"/>
</dbReference>
<keyword evidence="4" id="KW-1185">Reference proteome</keyword>
<dbReference type="PROSITE" id="PS50005">
    <property type="entry name" value="TPR"/>
    <property type="match status" value="1"/>
</dbReference>
<dbReference type="InterPro" id="IPR011990">
    <property type="entry name" value="TPR-like_helical_dom_sf"/>
</dbReference>
<organism evidence="3 4">
    <name type="scientific">Microvirga terrae</name>
    <dbReference type="NCBI Taxonomy" id="2740529"/>
    <lineage>
        <taxon>Bacteria</taxon>
        <taxon>Pseudomonadati</taxon>
        <taxon>Pseudomonadota</taxon>
        <taxon>Alphaproteobacteria</taxon>
        <taxon>Hyphomicrobiales</taxon>
        <taxon>Methylobacteriaceae</taxon>
        <taxon>Microvirga</taxon>
    </lineage>
</organism>
<dbReference type="InterPro" id="IPR029787">
    <property type="entry name" value="Nucleotide_cyclase"/>
</dbReference>
<evidence type="ECO:0000256" key="1">
    <source>
        <dbReference type="PROSITE-ProRule" id="PRU00339"/>
    </source>
</evidence>
<dbReference type="InterPro" id="IPR019734">
    <property type="entry name" value="TPR_rpt"/>
</dbReference>
<accession>A0ABY5S2H5</accession>
<dbReference type="SUPFAM" id="SSF48452">
    <property type="entry name" value="TPR-like"/>
    <property type="match status" value="1"/>
</dbReference>
<name>A0ABY5S2H5_9HYPH</name>
<dbReference type="PANTHER" id="PTHR43081:SF19">
    <property type="entry name" value="PH-SENSITIVE ADENYLATE CYCLASE RV1264"/>
    <property type="match status" value="1"/>
</dbReference>
<geneLocation type="plasmid" evidence="3 4">
    <name>pR24_1</name>
</geneLocation>
<sequence>MTSPSGQKVQRRLAAILAADIAGFSALMGQDEEGTLARIKKLRQKVIEPTVRDHQGRVVKTTGDGFLVEFSSPVEAVRCAVEVQAALASEAADGGAPALQLRIGINLGDIIIESDGDIYGDGVNVAARLEHLAEPGGLCVSGKVYDEVRDKLPYSFEDQGEQQVKNIARAVRIFRLSAVTNVTKMAPLPGAISGRPLTLPDQPSIAVLPFNNMSGDPQQEFFADGMAEDIITALSRLRWLLVISRNSTFVYKGKAIDVRQVARELGVRYILEGSVRASGSRIRITGQLIDAANGKHIWAERYDRLLEDVFAVQDEITGNVVAAIEPHLYAEEGYRAQNKPPESVNTWGLVVSALTLINKAQSKSNEEAQILLRRAITREPSYARAYAILSWAVWWETFCYWRPREEGFREMTDLAKRALAIDPSEPWAMMSYGFSLSTMGHHDRALEQMKGALEINPSWALGRTMYGVALLRAGSFAEAVNETGKAVRMSPLDTFAGIYVAFHGLTLLGDRRFSEALSFLRRSVVAFPEFPGHHNALISCCGHLGLVEEAQAHIQQRNQIGPPITVSRLRANLGAYAHCELFIEGLKKAGVPE</sequence>
<evidence type="ECO:0000259" key="2">
    <source>
        <dbReference type="PROSITE" id="PS50125"/>
    </source>
</evidence>
<dbReference type="Gene3D" id="3.40.50.10070">
    <property type="entry name" value="TolB, N-terminal domain"/>
    <property type="match status" value="1"/>
</dbReference>
<dbReference type="RefSeq" id="WP_173945225.1">
    <property type="nucleotide sequence ID" value="NZ_CP102846.1"/>
</dbReference>
<dbReference type="PANTHER" id="PTHR43081">
    <property type="entry name" value="ADENYLATE CYCLASE, TERMINAL-DIFFERENTIATION SPECIFIC-RELATED"/>
    <property type="match status" value="1"/>
</dbReference>
<gene>
    <name evidence="3" type="ORF">HPT29_026585</name>
</gene>
<dbReference type="Proteomes" id="UP001017257">
    <property type="component" value="Plasmid pR24_1"/>
</dbReference>
<evidence type="ECO:0000313" key="3">
    <source>
        <dbReference type="EMBL" id="UVF22252.1"/>
    </source>
</evidence>
<dbReference type="Gene3D" id="3.30.70.1230">
    <property type="entry name" value="Nucleotide cyclase"/>
    <property type="match status" value="1"/>
</dbReference>
<protein>
    <submittedName>
        <fullName evidence="3">Adenylate/guanylate cyclase domain-containing protein</fullName>
    </submittedName>
</protein>
<keyword evidence="1" id="KW-0802">TPR repeat</keyword>
<dbReference type="SUPFAM" id="SSF55073">
    <property type="entry name" value="Nucleotide cyclase"/>
    <property type="match status" value="1"/>
</dbReference>
<dbReference type="PROSITE" id="PS50125">
    <property type="entry name" value="GUANYLATE_CYCLASE_2"/>
    <property type="match status" value="1"/>
</dbReference>
<dbReference type="InterPro" id="IPR001054">
    <property type="entry name" value="A/G_cyclase"/>
</dbReference>